<keyword evidence="2" id="KW-0067">ATP-binding</keyword>
<evidence type="ECO:0000256" key="1">
    <source>
        <dbReference type="ARBA" id="ARBA00022741"/>
    </source>
</evidence>
<name>A0A1D8A741_9SPHN</name>
<dbReference type="Gene3D" id="3.40.50.300">
    <property type="entry name" value="P-loop containing nucleotide triphosphate hydrolases"/>
    <property type="match status" value="1"/>
</dbReference>
<accession>A0A1D8A741</accession>
<dbReference type="CDD" id="cd05387">
    <property type="entry name" value="BY-kinase"/>
    <property type="match status" value="1"/>
</dbReference>
<evidence type="ECO:0000256" key="2">
    <source>
        <dbReference type="ARBA" id="ARBA00022840"/>
    </source>
</evidence>
<proteinExistence type="predicted"/>
<organism evidence="3 4">
    <name type="scientific">Novosphingobium resinovorum</name>
    <dbReference type="NCBI Taxonomy" id="158500"/>
    <lineage>
        <taxon>Bacteria</taxon>
        <taxon>Pseudomonadati</taxon>
        <taxon>Pseudomonadota</taxon>
        <taxon>Alphaproteobacteria</taxon>
        <taxon>Sphingomonadales</taxon>
        <taxon>Sphingomonadaceae</taxon>
        <taxon>Novosphingobium</taxon>
    </lineage>
</organism>
<dbReference type="AlphaFoldDB" id="A0A1D8A741"/>
<dbReference type="InterPro" id="IPR050445">
    <property type="entry name" value="Bact_polysacc_biosynth/exp"/>
</dbReference>
<evidence type="ECO:0000313" key="4">
    <source>
        <dbReference type="Proteomes" id="UP000094626"/>
    </source>
</evidence>
<evidence type="ECO:0000313" key="3">
    <source>
        <dbReference type="EMBL" id="AOR77923.1"/>
    </source>
</evidence>
<protein>
    <submittedName>
        <fullName evidence="3">ATPase</fullName>
    </submittedName>
</protein>
<dbReference type="PANTHER" id="PTHR32309:SF31">
    <property type="entry name" value="CAPSULAR EXOPOLYSACCHARIDE FAMILY"/>
    <property type="match status" value="1"/>
</dbReference>
<dbReference type="Proteomes" id="UP000094626">
    <property type="component" value="Chromosome"/>
</dbReference>
<keyword evidence="1" id="KW-0547">Nucleotide-binding</keyword>
<dbReference type="OrthoDB" id="9775724at2"/>
<dbReference type="RefSeq" id="WP_008828313.1">
    <property type="nucleotide sequence ID" value="NZ_CP017075.1"/>
</dbReference>
<dbReference type="PANTHER" id="PTHR32309">
    <property type="entry name" value="TYROSINE-PROTEIN KINASE"/>
    <property type="match status" value="1"/>
</dbReference>
<reference evidence="4" key="1">
    <citation type="journal article" date="2017" name="J. Biotechnol.">
        <title>Complete genome sequence of Novosphingobium resinovorum SA1, a versatile xenobiotic-degrading bacterium capable of utilizing sulfanilic acid.</title>
        <authorList>
            <person name="Hegedus B."/>
            <person name="Kos P.B."/>
            <person name="Balint B."/>
            <person name="Maroti G."/>
            <person name="Gan H.M."/>
            <person name="Perei K."/>
            <person name="Rakhely G."/>
        </authorList>
    </citation>
    <scope>NUCLEOTIDE SEQUENCE [LARGE SCALE GENOMIC DNA]</scope>
    <source>
        <strain evidence="4">SA1</strain>
    </source>
</reference>
<dbReference type="SUPFAM" id="SSF52540">
    <property type="entry name" value="P-loop containing nucleoside triphosphate hydrolases"/>
    <property type="match status" value="1"/>
</dbReference>
<dbReference type="InterPro" id="IPR027417">
    <property type="entry name" value="P-loop_NTPase"/>
</dbReference>
<dbReference type="InterPro" id="IPR005702">
    <property type="entry name" value="Wzc-like_C"/>
</dbReference>
<dbReference type="KEGG" id="nre:BES08_15055"/>
<keyword evidence="4" id="KW-1185">Reference proteome</keyword>
<dbReference type="EMBL" id="CP017075">
    <property type="protein sequence ID" value="AOR77923.1"/>
    <property type="molecule type" value="Genomic_DNA"/>
</dbReference>
<gene>
    <name evidence="3" type="ORF">BES08_15055</name>
</gene>
<sequence>MNAEVPFIPQGGIEVPAVAGITFTPDAAHLADNHIVGLAPPSNELRPFTMIRSALLDHARATGTRVFAVTSAEPGNGKTHITLNLAMAMARIHPTVLVELDLRRPALGERLGLPDDYAGVEDYLAGECPWSATQARIEGLDLTVHRVRSARDDAEVLLASNALALALHNRHSIDSGTICIIDTPPAILSDDLALIARNVDGILIVAEEGRTAKAALQEIMQAVSPTPIIGTVLNRSISQTARRVDYGYYKSGSRQA</sequence>